<keyword evidence="1" id="KW-0472">Membrane</keyword>
<dbReference type="AlphaFoldDB" id="A0A1I6PB95"/>
<keyword evidence="1" id="KW-1133">Transmembrane helix</keyword>
<reference evidence="3" key="1">
    <citation type="submission" date="2016-10" db="EMBL/GenBank/DDBJ databases">
        <authorList>
            <person name="Varghese N."/>
            <person name="Submissions S."/>
        </authorList>
    </citation>
    <scope>NUCLEOTIDE SEQUENCE [LARGE SCALE GENOMIC DNA]</scope>
    <source>
        <strain evidence="3">CGMCC 1.10683</strain>
    </source>
</reference>
<accession>A0A1I6PB95</accession>
<evidence type="ECO:0008006" key="4">
    <source>
        <dbReference type="Google" id="ProtNLM"/>
    </source>
</evidence>
<proteinExistence type="predicted"/>
<keyword evidence="1" id="KW-0812">Transmembrane</keyword>
<dbReference type="OrthoDB" id="9034933at2"/>
<name>A0A1I6PB95_9CAUL</name>
<evidence type="ECO:0000256" key="1">
    <source>
        <dbReference type="SAM" id="Phobius"/>
    </source>
</evidence>
<gene>
    <name evidence="2" type="ORF">SAMN05192570_0997</name>
</gene>
<dbReference type="Proteomes" id="UP000198788">
    <property type="component" value="Unassembled WGS sequence"/>
</dbReference>
<protein>
    <recommendedName>
        <fullName evidence="4">Membrane protease subunit</fullName>
    </recommendedName>
</protein>
<feature type="transmembrane region" description="Helical" evidence="1">
    <location>
        <begin position="6"/>
        <end position="25"/>
    </location>
</feature>
<evidence type="ECO:0000313" key="3">
    <source>
        <dbReference type="Proteomes" id="UP000198788"/>
    </source>
</evidence>
<evidence type="ECO:0000313" key="2">
    <source>
        <dbReference type="EMBL" id="SFS37368.1"/>
    </source>
</evidence>
<dbReference type="STRING" id="871741.SAMN05192570_0997"/>
<sequence>MRGAGFTIGSIIGLVVIGALILIGLPTYNVYSKQMAGKAAYEQAVQDRRIRVLEAQAALDSARLTAQAEIERARGTNEANRIMAQSLGGPDNYLRWSYIHMLEETAGKQGREVIYIPTEAGMPILEAGRRSGQ</sequence>
<dbReference type="RefSeq" id="WP_092307329.1">
    <property type="nucleotide sequence ID" value="NZ_FOZV01000001.1"/>
</dbReference>
<organism evidence="2 3">
    <name type="scientific">Brevundimonas viscosa</name>
    <dbReference type="NCBI Taxonomy" id="871741"/>
    <lineage>
        <taxon>Bacteria</taxon>
        <taxon>Pseudomonadati</taxon>
        <taxon>Pseudomonadota</taxon>
        <taxon>Alphaproteobacteria</taxon>
        <taxon>Caulobacterales</taxon>
        <taxon>Caulobacteraceae</taxon>
        <taxon>Brevundimonas</taxon>
    </lineage>
</organism>
<dbReference type="EMBL" id="FOZV01000001">
    <property type="protein sequence ID" value="SFS37368.1"/>
    <property type="molecule type" value="Genomic_DNA"/>
</dbReference>
<keyword evidence="3" id="KW-1185">Reference proteome</keyword>